<proteinExistence type="inferred from homology"/>
<dbReference type="CDD" id="cd06223">
    <property type="entry name" value="PRTases_typeI"/>
    <property type="match status" value="1"/>
</dbReference>
<gene>
    <name evidence="2" type="ORF">ABA45_12960</name>
</gene>
<dbReference type="InterPro" id="IPR051910">
    <property type="entry name" value="ComF/GntX_DNA_util-trans"/>
</dbReference>
<dbReference type="Proteomes" id="UP000036406">
    <property type="component" value="Chromosome"/>
</dbReference>
<protein>
    <submittedName>
        <fullName evidence="2">Phosphoribosyl transferase</fullName>
    </submittedName>
</protein>
<dbReference type="RefSeq" id="WP_048386724.1">
    <property type="nucleotide sequence ID" value="NZ_CP011494.1"/>
</dbReference>
<organism evidence="2 3">
    <name type="scientific">Marinobacter psychrophilus</name>
    <dbReference type="NCBI Taxonomy" id="330734"/>
    <lineage>
        <taxon>Bacteria</taxon>
        <taxon>Pseudomonadati</taxon>
        <taxon>Pseudomonadota</taxon>
        <taxon>Gammaproteobacteria</taxon>
        <taxon>Pseudomonadales</taxon>
        <taxon>Marinobacteraceae</taxon>
        <taxon>Marinobacter</taxon>
    </lineage>
</organism>
<dbReference type="InterPro" id="IPR000836">
    <property type="entry name" value="PRTase_dom"/>
</dbReference>
<evidence type="ECO:0000256" key="1">
    <source>
        <dbReference type="ARBA" id="ARBA00008007"/>
    </source>
</evidence>
<dbReference type="AlphaFoldDB" id="A0A0H4I2M9"/>
<comment type="similarity">
    <text evidence="1">Belongs to the ComF/GntX family.</text>
</comment>
<dbReference type="STRING" id="330734.ABA45_12960"/>
<dbReference type="EMBL" id="CP011494">
    <property type="protein sequence ID" value="AKO53209.1"/>
    <property type="molecule type" value="Genomic_DNA"/>
</dbReference>
<keyword evidence="2" id="KW-0808">Transferase</keyword>
<dbReference type="PANTHER" id="PTHR47505">
    <property type="entry name" value="DNA UTILIZATION PROTEIN YHGH"/>
    <property type="match status" value="1"/>
</dbReference>
<dbReference type="Gene3D" id="3.40.50.2020">
    <property type="match status" value="1"/>
</dbReference>
<dbReference type="GO" id="GO:0016740">
    <property type="term" value="F:transferase activity"/>
    <property type="evidence" value="ECO:0007669"/>
    <property type="project" value="UniProtKB-KW"/>
</dbReference>
<evidence type="ECO:0000313" key="2">
    <source>
        <dbReference type="EMBL" id="AKO53209.1"/>
    </source>
</evidence>
<accession>A0A0H4I2M9</accession>
<evidence type="ECO:0000313" key="3">
    <source>
        <dbReference type="Proteomes" id="UP000036406"/>
    </source>
</evidence>
<sequence length="252" mass="27896">MIKPSAWLSTLNKILVNSKSGFLVNKEGRAGRCVGCLNPVARNGLCQGCYNDLPWNRWHCRCCALPLPFPAADHLCGECIQRPPAFDLTLAPLRYQFPVAAMIGRYKYQGQRAYARPLTAALAELAHESLLRQPQLRPDVLIPAPMHPQRRRQRGFNQARDIAEQLGTRLDIPLAGNLVQRQRTVQAQRTLSRAQRLANLQGVFQTTGAPPPRIAIVDDVVTTGATARLLAHVLQQAGAEHIQIWALARTPG</sequence>
<dbReference type="PATRIC" id="fig|330734.3.peg.2713"/>
<dbReference type="InterPro" id="IPR029057">
    <property type="entry name" value="PRTase-like"/>
</dbReference>
<keyword evidence="3" id="KW-1185">Reference proteome</keyword>
<name>A0A0H4I2M9_9GAMM</name>
<reference evidence="2 3" key="1">
    <citation type="submission" date="2015-05" db="EMBL/GenBank/DDBJ databases">
        <title>Complete genome of Marinobacter psychrophilus strain 20041T isolated from sea-ice of the Canadian Basin.</title>
        <authorList>
            <person name="Song L."/>
            <person name="Ren L."/>
            <person name="Yu Y."/>
            <person name="Wang X."/>
        </authorList>
    </citation>
    <scope>NUCLEOTIDE SEQUENCE [LARGE SCALE GENOMIC DNA]</scope>
    <source>
        <strain evidence="2 3">20041</strain>
    </source>
</reference>
<dbReference type="KEGG" id="mpq:ABA45_12960"/>
<dbReference type="PANTHER" id="PTHR47505:SF1">
    <property type="entry name" value="DNA UTILIZATION PROTEIN YHGH"/>
    <property type="match status" value="1"/>
</dbReference>
<dbReference type="SUPFAM" id="SSF53271">
    <property type="entry name" value="PRTase-like"/>
    <property type="match status" value="1"/>
</dbReference>